<dbReference type="GO" id="GO:0000289">
    <property type="term" value="P:nuclear-transcribed mRNA poly(A) tail shortening"/>
    <property type="evidence" value="ECO:0007669"/>
    <property type="project" value="InterPro"/>
</dbReference>
<keyword evidence="5" id="KW-0067">ATP-binding</keyword>
<dbReference type="Gene3D" id="1.10.510.10">
    <property type="entry name" value="Transferase(Phosphotransferase) domain 1"/>
    <property type="match status" value="1"/>
</dbReference>
<evidence type="ECO:0000313" key="10">
    <source>
        <dbReference type="WBParaSite" id="TREG1_99140.2"/>
    </source>
</evidence>
<feature type="region of interest" description="Disordered" evidence="7">
    <location>
        <begin position="786"/>
        <end position="827"/>
    </location>
</feature>
<keyword evidence="9" id="KW-1185">Reference proteome</keyword>
<evidence type="ECO:0000256" key="7">
    <source>
        <dbReference type="SAM" id="MobiDB-lite"/>
    </source>
</evidence>
<dbReference type="WBParaSite" id="TREG1_99140.3">
    <property type="protein sequence ID" value="TREG1_99140.3"/>
    <property type="gene ID" value="TREG1_99140"/>
</dbReference>
<dbReference type="GO" id="GO:0000932">
    <property type="term" value="C:P-body"/>
    <property type="evidence" value="ECO:0007669"/>
    <property type="project" value="TreeGrafter"/>
</dbReference>
<dbReference type="PANTHER" id="PTHR12272">
    <property type="entry name" value="DEADENYLATION COMPLEX SUBUNIT PAN3"/>
    <property type="match status" value="1"/>
</dbReference>
<dbReference type="InterPro" id="IPR041332">
    <property type="entry name" value="Pan3_CK"/>
</dbReference>
<dbReference type="InterPro" id="IPR011009">
    <property type="entry name" value="Kinase-like_dom_sf"/>
</dbReference>
<evidence type="ECO:0000313" key="11">
    <source>
        <dbReference type="WBParaSite" id="TREG1_99140.3"/>
    </source>
</evidence>
<keyword evidence="6" id="KW-0175">Coiled coil</keyword>
<name>A0AA85KLK5_TRIRE</name>
<keyword evidence="4" id="KW-0547">Nucleotide-binding</keyword>
<evidence type="ECO:0000256" key="2">
    <source>
        <dbReference type="ARBA" id="ARBA00022490"/>
    </source>
</evidence>
<reference evidence="10 11" key="2">
    <citation type="submission" date="2023-11" db="UniProtKB">
        <authorList>
            <consortium name="WormBaseParasite"/>
        </authorList>
    </citation>
    <scope>IDENTIFICATION</scope>
</reference>
<evidence type="ECO:0000259" key="8">
    <source>
        <dbReference type="Pfam" id="PF18101"/>
    </source>
</evidence>
<dbReference type="InterPro" id="IPR030844">
    <property type="entry name" value="PAN3"/>
</dbReference>
<feature type="compositionally biased region" description="Polar residues" evidence="7">
    <location>
        <begin position="59"/>
        <end position="76"/>
    </location>
</feature>
<dbReference type="Proteomes" id="UP000050795">
    <property type="component" value="Unassembled WGS sequence"/>
</dbReference>
<dbReference type="GO" id="GO:0006397">
    <property type="term" value="P:mRNA processing"/>
    <property type="evidence" value="ECO:0007669"/>
    <property type="project" value="UniProtKB-KW"/>
</dbReference>
<sequence>MAMTSNYVYGGSGIQNSNMLSYTLKNLSLGPNQVSQISDQNTSSLSMVPSTAQLTFARSVPGSSAESVLRQPSSRPTGIPDFLTLNSGSVSNRPSVLSTVSVSKASSLTPQNGHPTKAPERVALTPKAVVPANHGFANMFRHRIPGVPSSRMVSNLPDGRQVPLSSDMCPTFWSGRFSGTTTNNLSGEGINNSNVNQSNSSAFDNMLASPHSFGNYLPPTLRPPTQLTQPYMQNSSIPSLNFCQAEAALPPEIQPDIHLTAYSESHCVIPITASQYYSSHQSENTKKLQACGGLRTPSWILVPPVPEDIASHMRTGRIHEFKSNLLNNRNSSFITIDDDLKRVLRNKLEACLLTVDEATKEKLPRSLGPYTDIVPLEVIDQPRASVTFGLPGVCFKAWSPRFNSHVLLRRIVLPPEHGTTLAPDAYYLAKHLSELNHSSIVGFRDVFFTDAFSDNSVIMVYEYIPCSSTLQQIHMSDPLKVTSFTSPFNISRTILPHSSVKNAPTDLGMPQESVLWSYLVQLTSALRFIHQTVRRSCGILDPTKVLLQDGPRLKINCFGLKDILFYSAQDVNLLENQAADFIQLGKLMLGVACGTVAAVQASQRISSFNLMQRAYRPELVTLIRSLVSGQITGADQLMRATAPFAFDHLTRLYDHSDLLESQLLSELGCDRLFRLICKLQSIVERCDQGISPEWSETGDRYMLKLFRDFVFHQSDPLGAPYLDLAHIITTLNKVEAGSLERLCLVSRDSQNVIIVTYADIKQWLDTSFSYLVEKHRQSRCELHLAQQRHAPPAPAAAPPPPPAQHHHHQQQQEQQQDITSVPTVSET</sequence>
<feature type="domain" description="Pan3 C-terminal knob" evidence="8">
    <location>
        <begin position="636"/>
        <end position="770"/>
    </location>
</feature>
<feature type="compositionally biased region" description="Polar residues" evidence="7">
    <location>
        <begin position="817"/>
        <end position="827"/>
    </location>
</feature>
<feature type="compositionally biased region" description="Pro residues" evidence="7">
    <location>
        <begin position="791"/>
        <end position="803"/>
    </location>
</feature>
<reference evidence="9" key="1">
    <citation type="submission" date="2022-06" db="EMBL/GenBank/DDBJ databases">
        <authorList>
            <person name="Berger JAMES D."/>
            <person name="Berger JAMES D."/>
        </authorList>
    </citation>
    <scope>NUCLEOTIDE SEQUENCE [LARGE SCALE GENOMIC DNA]</scope>
</reference>
<dbReference type="WBParaSite" id="TREG1_99140.2">
    <property type="protein sequence ID" value="TREG1_99140.2"/>
    <property type="gene ID" value="TREG1_99140"/>
</dbReference>
<evidence type="ECO:0000256" key="4">
    <source>
        <dbReference type="ARBA" id="ARBA00022741"/>
    </source>
</evidence>
<dbReference type="GO" id="GO:0008143">
    <property type="term" value="F:poly(A) binding"/>
    <property type="evidence" value="ECO:0007669"/>
    <property type="project" value="TreeGrafter"/>
</dbReference>
<dbReference type="GO" id="GO:0005524">
    <property type="term" value="F:ATP binding"/>
    <property type="evidence" value="ECO:0007669"/>
    <property type="project" value="UniProtKB-KW"/>
</dbReference>
<dbReference type="WBParaSite" id="TREG1_99140.7">
    <property type="protein sequence ID" value="TREG1_99140.7"/>
    <property type="gene ID" value="TREG1_99140"/>
</dbReference>
<dbReference type="AlphaFoldDB" id="A0AA85KLK5"/>
<dbReference type="Pfam" id="PF18101">
    <property type="entry name" value="Pan3_CK"/>
    <property type="match status" value="1"/>
</dbReference>
<accession>A0AA85KLK5</accession>
<feature type="region of interest" description="Disordered" evidence="7">
    <location>
        <begin position="59"/>
        <end position="86"/>
    </location>
</feature>
<dbReference type="SUPFAM" id="SSF56112">
    <property type="entry name" value="Protein kinase-like (PK-like)"/>
    <property type="match status" value="1"/>
</dbReference>
<keyword evidence="3" id="KW-0507">mRNA processing</keyword>
<evidence type="ECO:0000256" key="5">
    <source>
        <dbReference type="ARBA" id="ARBA00022840"/>
    </source>
</evidence>
<evidence type="ECO:0000256" key="6">
    <source>
        <dbReference type="ARBA" id="ARBA00023054"/>
    </source>
</evidence>
<dbReference type="Gene3D" id="1.20.5.5160">
    <property type="match status" value="1"/>
</dbReference>
<dbReference type="PANTHER" id="PTHR12272:SF11">
    <property type="entry name" value="PAN2-PAN3 DEADENYLATION COMPLEX SUBUNIT PAN3"/>
    <property type="match status" value="1"/>
</dbReference>
<evidence type="ECO:0000313" key="9">
    <source>
        <dbReference type="Proteomes" id="UP000050795"/>
    </source>
</evidence>
<comment type="subcellular location">
    <subcellularLocation>
        <location evidence="1">Cytoplasm</location>
    </subcellularLocation>
</comment>
<protein>
    <recommendedName>
        <fullName evidence="8">Pan3 C-terminal knob domain-containing protein</fullName>
    </recommendedName>
</protein>
<evidence type="ECO:0000256" key="1">
    <source>
        <dbReference type="ARBA" id="ARBA00004496"/>
    </source>
</evidence>
<dbReference type="GO" id="GO:0031251">
    <property type="term" value="C:PAN complex"/>
    <property type="evidence" value="ECO:0007669"/>
    <property type="project" value="InterPro"/>
</dbReference>
<organism evidence="9 11">
    <name type="scientific">Trichobilharzia regenti</name>
    <name type="common">Nasal bird schistosome</name>
    <dbReference type="NCBI Taxonomy" id="157069"/>
    <lineage>
        <taxon>Eukaryota</taxon>
        <taxon>Metazoa</taxon>
        <taxon>Spiralia</taxon>
        <taxon>Lophotrochozoa</taxon>
        <taxon>Platyhelminthes</taxon>
        <taxon>Trematoda</taxon>
        <taxon>Digenea</taxon>
        <taxon>Strigeidida</taxon>
        <taxon>Schistosomatoidea</taxon>
        <taxon>Schistosomatidae</taxon>
        <taxon>Trichobilharzia</taxon>
    </lineage>
</organism>
<dbReference type="Gene3D" id="1.10.287.3700">
    <property type="match status" value="1"/>
</dbReference>
<proteinExistence type="predicted"/>
<evidence type="ECO:0000256" key="3">
    <source>
        <dbReference type="ARBA" id="ARBA00022664"/>
    </source>
</evidence>
<keyword evidence="2" id="KW-0963">Cytoplasm</keyword>